<comment type="function">
    <text evidence="1">Required for the transposition of the insertion element.</text>
</comment>
<accession>A0ABU3MIN0</accession>
<evidence type="ECO:0000256" key="4">
    <source>
        <dbReference type="ARBA" id="ARBA00023125"/>
    </source>
</evidence>
<evidence type="ECO:0000313" key="7">
    <source>
        <dbReference type="Proteomes" id="UP001258945"/>
    </source>
</evidence>
<name>A0ABU3MIN0_9PROT</name>
<evidence type="ECO:0000256" key="2">
    <source>
        <dbReference type="ARBA" id="ARBA00010961"/>
    </source>
</evidence>
<comment type="similarity">
    <text evidence="2">Belongs to the transposase mutator family.</text>
</comment>
<dbReference type="InterPro" id="IPR001207">
    <property type="entry name" value="Transposase_mutator"/>
</dbReference>
<keyword evidence="7" id="KW-1185">Reference proteome</keyword>
<dbReference type="EMBL" id="JAVVDO010000030">
    <property type="protein sequence ID" value="MDT8332565.1"/>
    <property type="molecule type" value="Genomic_DNA"/>
</dbReference>
<comment type="caution">
    <text evidence="6">The sequence shown here is derived from an EMBL/GenBank/DDBJ whole genome shotgun (WGS) entry which is preliminary data.</text>
</comment>
<dbReference type="Pfam" id="PF00872">
    <property type="entry name" value="Transposase_mut"/>
    <property type="match status" value="1"/>
</dbReference>
<keyword evidence="4" id="KW-0238">DNA-binding</keyword>
<evidence type="ECO:0000256" key="3">
    <source>
        <dbReference type="ARBA" id="ARBA00022578"/>
    </source>
</evidence>
<dbReference type="Proteomes" id="UP001258945">
    <property type="component" value="Unassembled WGS sequence"/>
</dbReference>
<dbReference type="RefSeq" id="WP_314283251.1">
    <property type="nucleotide sequence ID" value="NZ_JAVVDO010000030.1"/>
</dbReference>
<keyword evidence="3" id="KW-0815">Transposition</keyword>
<protein>
    <submittedName>
        <fullName evidence="6">Transposase</fullName>
    </submittedName>
</protein>
<organism evidence="6 7">
    <name type="scientific">Roseomonas gilardii</name>
    <dbReference type="NCBI Taxonomy" id="257708"/>
    <lineage>
        <taxon>Bacteria</taxon>
        <taxon>Pseudomonadati</taxon>
        <taxon>Pseudomonadota</taxon>
        <taxon>Alphaproteobacteria</taxon>
        <taxon>Acetobacterales</taxon>
        <taxon>Roseomonadaceae</taxon>
        <taxon>Roseomonas</taxon>
    </lineage>
</organism>
<evidence type="ECO:0000256" key="5">
    <source>
        <dbReference type="ARBA" id="ARBA00023172"/>
    </source>
</evidence>
<keyword evidence="5" id="KW-0233">DNA recombination</keyword>
<reference evidence="6 7" key="1">
    <citation type="journal article" date="2019" name="Microb. Pathog.">
        <title>Comparison of VITEK 2, MALDI-TOF MS, 16S rRNA gene sequencing, and whole-genome sequencing for identification of Roseomonas mucosa.</title>
        <authorList>
            <person name="Rudolph W.W."/>
            <person name="Gunzer F."/>
            <person name="Trauth M."/>
            <person name="Bunk B."/>
            <person name="Bigge R."/>
            <person name="Schrottner P."/>
        </authorList>
    </citation>
    <scope>NUCLEOTIDE SEQUENCE [LARGE SCALE GENOMIC DNA]</scope>
    <source>
        <strain evidence="6 7">DSM 103800</strain>
    </source>
</reference>
<proteinExistence type="inferred from homology"/>
<evidence type="ECO:0000256" key="1">
    <source>
        <dbReference type="ARBA" id="ARBA00002190"/>
    </source>
</evidence>
<sequence>MRGRGAEDLLLAVVDGLRSFPEAILAVFPEVVVHFHLPRQSLGFVAYKDRKAVAAALKAVC</sequence>
<evidence type="ECO:0000313" key="6">
    <source>
        <dbReference type="EMBL" id="MDT8332565.1"/>
    </source>
</evidence>
<gene>
    <name evidence="6" type="ORF">RQ831_16020</name>
</gene>